<reference evidence="10 11" key="1">
    <citation type="submission" date="2018-05" db="EMBL/GenBank/DDBJ databases">
        <title>Draft genome sequence of Scytalidium lignicola DSM 105466, a ubiquitous saprotrophic fungus.</title>
        <authorList>
            <person name="Buettner E."/>
            <person name="Gebauer A.M."/>
            <person name="Hofrichter M."/>
            <person name="Liers C."/>
            <person name="Kellner H."/>
        </authorList>
    </citation>
    <scope>NUCLEOTIDE SEQUENCE [LARGE SCALE GENOMIC DNA]</scope>
    <source>
        <strain evidence="10 11">DSM 105466</strain>
    </source>
</reference>
<feature type="transmembrane region" description="Helical" evidence="8">
    <location>
        <begin position="172"/>
        <end position="193"/>
    </location>
</feature>
<keyword evidence="11" id="KW-1185">Reference proteome</keyword>
<dbReference type="OrthoDB" id="2991872at2759"/>
<evidence type="ECO:0000256" key="8">
    <source>
        <dbReference type="SAM" id="Phobius"/>
    </source>
</evidence>
<evidence type="ECO:0000256" key="7">
    <source>
        <dbReference type="ARBA" id="ARBA00037968"/>
    </source>
</evidence>
<dbReference type="AlphaFoldDB" id="A0A3E2H8L7"/>
<comment type="caution">
    <text evidence="10">The sequence shown here is derived from an EMBL/GenBank/DDBJ whole genome shotgun (WGS) entry which is preliminary data.</text>
</comment>
<feature type="transmembrane region" description="Helical" evidence="8">
    <location>
        <begin position="351"/>
        <end position="371"/>
    </location>
</feature>
<dbReference type="EMBL" id="NCSJ02000119">
    <property type="protein sequence ID" value="RFU29749.1"/>
    <property type="molecule type" value="Genomic_DNA"/>
</dbReference>
<keyword evidence="2" id="KW-0813">Transport</keyword>
<keyword evidence="3 8" id="KW-0812">Transmembrane</keyword>
<dbReference type="SUPFAM" id="SSF103473">
    <property type="entry name" value="MFS general substrate transporter"/>
    <property type="match status" value="1"/>
</dbReference>
<feature type="non-terminal residue" evidence="10">
    <location>
        <position position="940"/>
    </location>
</feature>
<dbReference type="GO" id="GO:0000981">
    <property type="term" value="F:DNA-binding transcription factor activity, RNA polymerase II-specific"/>
    <property type="evidence" value="ECO:0007669"/>
    <property type="project" value="InterPro"/>
</dbReference>
<sequence length="940" mass="106281">MAEIHSASHSEKLFESSNRDVESIEQIPLKDTPVELKALRKVDLSVLPLLFLGLLVFQLDRMNVASALTSGFAADIHVDQNIINLGNQMMFLGIVVLEIPSNMILQRVGPRKYIAAQVFVFGFIATLQVFVRSRNGFLVVRSFLGLAEAGYIPGAIYTLSTWYRRRELAKRVAIFFFGMFGGNAISPLLASGILKLDKRHGISGWQWIFLIEGVFTMSVAILLILFLPGSPEHPRPLFFNGIVQISEEEGAILQRRIAADYPEKEYKAQHIIITPQKVWKTISHWRRWPHFIATSLVFSTWSPLITYTPSIIVSLGFNKIQANALASVGAFLALFVVFLFAWFSDHSNQRGLAVGISIACYLIILIIARSVEEHVGKWSRWGLWSAVNAFAVGYHPVHNTWLQLNCSDPAERSISIAMWVMCAITGLMYGTQYFRASDIPFYQTGLAIMIGTVAAGLALCDETKPICQRCTKSRRICVETIAAKQAVFSIHVENNYASGKSKRPRGPRSSLTLMSPHFDLQTRALAYYLQYHLQTSPDKTVPIILGGLSESVYSWKISGGTSHMVDLALSSMALSIYSRTQRNALAATEASLSYYRLLQVVREQIVQVEIQTLNEQNIDACLLAIFLMGRYEAAKHRPDPNSEISYRSSRSWYHHNGAMAILKVWNDNLSHNTPTTIIKQTRRGLVRSALLRNLPLPTWLLNGSRFGEHGIELEYDCIFVRIVKLHYSLSCLQQKNYLQTAKVEELNNEAQDLDKALRDWATQISSTSSCQQHIVAEPGPWPKRHFYSSTVYSYSSPWYAAVWTQYFAIRMLVNSTRLKTLELNSTNPLNKSTYEQQRLECLILLNEMSDNLASSIPFSLERLKTVNQSGTIRQSSIKLNDDEIKPYLIHWVVWQLTIVSSIEAIDHKHQLWFKSELASLGRIIGDGILEWAETDQWTTL</sequence>
<dbReference type="Proteomes" id="UP000258309">
    <property type="component" value="Unassembled WGS sequence"/>
</dbReference>
<dbReference type="GO" id="GO:0022857">
    <property type="term" value="F:transmembrane transporter activity"/>
    <property type="evidence" value="ECO:0007669"/>
    <property type="project" value="InterPro"/>
</dbReference>
<feature type="non-terminal residue" evidence="10">
    <location>
        <position position="1"/>
    </location>
</feature>
<comment type="similarity">
    <text evidence="7">Belongs to the major facilitator superfamily. Allantoate permease family.</text>
</comment>
<dbReference type="FunFam" id="1.20.1250.20:FF:000065">
    <property type="entry name" value="Putative MFS pantothenate transporter"/>
    <property type="match status" value="1"/>
</dbReference>
<keyword evidence="6" id="KW-0539">Nucleus</keyword>
<evidence type="ECO:0000256" key="2">
    <source>
        <dbReference type="ARBA" id="ARBA00022448"/>
    </source>
</evidence>
<comment type="subcellular location">
    <subcellularLocation>
        <location evidence="1">Membrane</location>
        <topology evidence="1">Multi-pass membrane protein</topology>
    </subcellularLocation>
</comment>
<dbReference type="PANTHER" id="PTHR43791:SF32">
    <property type="entry name" value="MAJOR FACILITATOR SUPERFAMILY (MFS) PROFILE DOMAIN-CONTAINING PROTEIN"/>
    <property type="match status" value="1"/>
</dbReference>
<name>A0A3E2H8L7_SCYLI</name>
<dbReference type="InterPro" id="IPR020846">
    <property type="entry name" value="MFS_dom"/>
</dbReference>
<proteinExistence type="inferred from homology"/>
<feature type="transmembrane region" description="Helical" evidence="8">
    <location>
        <begin position="137"/>
        <end position="160"/>
    </location>
</feature>
<protein>
    <recommendedName>
        <fullName evidence="9">Major facilitator superfamily (MFS) profile domain-containing protein</fullName>
    </recommendedName>
</protein>
<evidence type="ECO:0000256" key="5">
    <source>
        <dbReference type="ARBA" id="ARBA00023136"/>
    </source>
</evidence>
<dbReference type="PROSITE" id="PS50850">
    <property type="entry name" value="MFS"/>
    <property type="match status" value="1"/>
</dbReference>
<evidence type="ECO:0000259" key="9">
    <source>
        <dbReference type="PROSITE" id="PS50850"/>
    </source>
</evidence>
<evidence type="ECO:0000313" key="11">
    <source>
        <dbReference type="Proteomes" id="UP000258309"/>
    </source>
</evidence>
<feature type="transmembrane region" description="Helical" evidence="8">
    <location>
        <begin position="291"/>
        <end position="312"/>
    </location>
</feature>
<feature type="transmembrane region" description="Helical" evidence="8">
    <location>
        <begin position="113"/>
        <end position="131"/>
    </location>
</feature>
<dbReference type="CDD" id="cd00067">
    <property type="entry name" value="GAL4"/>
    <property type="match status" value="1"/>
</dbReference>
<dbReference type="GO" id="GO:0016020">
    <property type="term" value="C:membrane"/>
    <property type="evidence" value="ECO:0007669"/>
    <property type="project" value="UniProtKB-SubCell"/>
</dbReference>
<dbReference type="GO" id="GO:0008270">
    <property type="term" value="F:zinc ion binding"/>
    <property type="evidence" value="ECO:0007669"/>
    <property type="project" value="InterPro"/>
</dbReference>
<accession>A0A3E2H8L7</accession>
<evidence type="ECO:0000256" key="6">
    <source>
        <dbReference type="ARBA" id="ARBA00023242"/>
    </source>
</evidence>
<evidence type="ECO:0000256" key="4">
    <source>
        <dbReference type="ARBA" id="ARBA00022989"/>
    </source>
</evidence>
<dbReference type="Pfam" id="PF07690">
    <property type="entry name" value="MFS_1"/>
    <property type="match status" value="1"/>
</dbReference>
<feature type="domain" description="Major facilitator superfamily (MFS) profile" evidence="9">
    <location>
        <begin position="46"/>
        <end position="463"/>
    </location>
</feature>
<evidence type="ECO:0000313" key="10">
    <source>
        <dbReference type="EMBL" id="RFU29749.1"/>
    </source>
</evidence>
<feature type="transmembrane region" description="Helical" evidence="8">
    <location>
        <begin position="205"/>
        <end position="227"/>
    </location>
</feature>
<evidence type="ECO:0000256" key="1">
    <source>
        <dbReference type="ARBA" id="ARBA00004141"/>
    </source>
</evidence>
<evidence type="ECO:0000256" key="3">
    <source>
        <dbReference type="ARBA" id="ARBA00022692"/>
    </source>
</evidence>
<gene>
    <name evidence="10" type="ORF">B7463_g6605</name>
</gene>
<dbReference type="InterPro" id="IPR011701">
    <property type="entry name" value="MFS"/>
</dbReference>
<dbReference type="Gene3D" id="1.20.1250.20">
    <property type="entry name" value="MFS general substrate transporter like domains"/>
    <property type="match status" value="1"/>
</dbReference>
<organism evidence="10 11">
    <name type="scientific">Scytalidium lignicola</name>
    <name type="common">Hyphomycete</name>
    <dbReference type="NCBI Taxonomy" id="5539"/>
    <lineage>
        <taxon>Eukaryota</taxon>
        <taxon>Fungi</taxon>
        <taxon>Dikarya</taxon>
        <taxon>Ascomycota</taxon>
        <taxon>Pezizomycotina</taxon>
        <taxon>Leotiomycetes</taxon>
        <taxon>Leotiomycetes incertae sedis</taxon>
        <taxon>Scytalidium</taxon>
    </lineage>
</organism>
<keyword evidence="4 8" id="KW-1133">Transmembrane helix</keyword>
<dbReference type="InterPro" id="IPR036259">
    <property type="entry name" value="MFS_trans_sf"/>
</dbReference>
<dbReference type="InterPro" id="IPR001138">
    <property type="entry name" value="Zn2Cys6_DnaBD"/>
</dbReference>
<feature type="transmembrane region" description="Helical" evidence="8">
    <location>
        <begin position="324"/>
        <end position="344"/>
    </location>
</feature>
<dbReference type="PANTHER" id="PTHR43791">
    <property type="entry name" value="PERMEASE-RELATED"/>
    <property type="match status" value="1"/>
</dbReference>
<keyword evidence="5 8" id="KW-0472">Membrane</keyword>
<feature type="transmembrane region" description="Helical" evidence="8">
    <location>
        <begin position="414"/>
        <end position="434"/>
    </location>
</feature>